<dbReference type="GO" id="GO:0016020">
    <property type="term" value="C:membrane"/>
    <property type="evidence" value="ECO:0007669"/>
    <property type="project" value="InterPro"/>
</dbReference>
<reference evidence="2" key="2">
    <citation type="submission" date="2020-11" db="EMBL/GenBank/DDBJ databases">
        <authorList>
            <person name="McCartney M.A."/>
            <person name="Auch B."/>
            <person name="Kono T."/>
            <person name="Mallez S."/>
            <person name="Becker A."/>
            <person name="Gohl D.M."/>
            <person name="Silverstein K.A.T."/>
            <person name="Koren S."/>
            <person name="Bechman K.B."/>
            <person name="Herman A."/>
            <person name="Abrahante J.E."/>
            <person name="Garbe J."/>
        </authorList>
    </citation>
    <scope>NUCLEOTIDE SEQUENCE</scope>
    <source>
        <strain evidence="2">Duluth1</strain>
        <tissue evidence="2">Whole animal</tissue>
    </source>
</reference>
<name>A0A9D4MAR1_DREPO</name>
<evidence type="ECO:0000313" key="3">
    <source>
        <dbReference type="Proteomes" id="UP000828390"/>
    </source>
</evidence>
<reference evidence="2" key="1">
    <citation type="journal article" date="2019" name="bioRxiv">
        <title>The Genome of the Zebra Mussel, Dreissena polymorpha: A Resource for Invasive Species Research.</title>
        <authorList>
            <person name="McCartney M.A."/>
            <person name="Auch B."/>
            <person name="Kono T."/>
            <person name="Mallez S."/>
            <person name="Zhang Y."/>
            <person name="Obille A."/>
            <person name="Becker A."/>
            <person name="Abrahante J.E."/>
            <person name="Garbe J."/>
            <person name="Badalamenti J.P."/>
            <person name="Herman A."/>
            <person name="Mangelson H."/>
            <person name="Liachko I."/>
            <person name="Sullivan S."/>
            <person name="Sone E.D."/>
            <person name="Koren S."/>
            <person name="Silverstein K.A.T."/>
            <person name="Beckman K.B."/>
            <person name="Gohl D.M."/>
        </authorList>
    </citation>
    <scope>NUCLEOTIDE SEQUENCE</scope>
    <source>
        <strain evidence="2">Duluth1</strain>
        <tissue evidence="2">Whole animal</tissue>
    </source>
</reference>
<dbReference type="InterPro" id="IPR036772">
    <property type="entry name" value="SRCR-like_dom_sf"/>
</dbReference>
<keyword evidence="3" id="KW-1185">Reference proteome</keyword>
<dbReference type="SUPFAM" id="SSF56487">
    <property type="entry name" value="SRCR-like"/>
    <property type="match status" value="1"/>
</dbReference>
<dbReference type="EMBL" id="JAIWYP010000002">
    <property type="protein sequence ID" value="KAH3872766.1"/>
    <property type="molecule type" value="Genomic_DNA"/>
</dbReference>
<dbReference type="Gene3D" id="3.10.250.10">
    <property type="entry name" value="SRCR-like domain"/>
    <property type="match status" value="1"/>
</dbReference>
<protein>
    <submittedName>
        <fullName evidence="2">Uncharacterized protein</fullName>
    </submittedName>
</protein>
<proteinExistence type="predicted"/>
<evidence type="ECO:0000313" key="2">
    <source>
        <dbReference type="EMBL" id="KAH3872766.1"/>
    </source>
</evidence>
<evidence type="ECO:0000256" key="1">
    <source>
        <dbReference type="ARBA" id="ARBA00023157"/>
    </source>
</evidence>
<organism evidence="2 3">
    <name type="scientific">Dreissena polymorpha</name>
    <name type="common">Zebra mussel</name>
    <name type="synonym">Mytilus polymorpha</name>
    <dbReference type="NCBI Taxonomy" id="45954"/>
    <lineage>
        <taxon>Eukaryota</taxon>
        <taxon>Metazoa</taxon>
        <taxon>Spiralia</taxon>
        <taxon>Lophotrochozoa</taxon>
        <taxon>Mollusca</taxon>
        <taxon>Bivalvia</taxon>
        <taxon>Autobranchia</taxon>
        <taxon>Heteroconchia</taxon>
        <taxon>Euheterodonta</taxon>
        <taxon>Imparidentia</taxon>
        <taxon>Neoheterodontei</taxon>
        <taxon>Myida</taxon>
        <taxon>Dreissenoidea</taxon>
        <taxon>Dreissenidae</taxon>
        <taxon>Dreissena</taxon>
    </lineage>
</organism>
<sequence>MFLVLNREYVEVDRPYFKPGFETPVVVDNVWCTGNEEDYQMCPSSDWGYYSQCKNPALLRCSKL</sequence>
<gene>
    <name evidence="2" type="ORF">DPMN_035989</name>
</gene>
<dbReference type="Proteomes" id="UP000828390">
    <property type="component" value="Unassembled WGS sequence"/>
</dbReference>
<dbReference type="AlphaFoldDB" id="A0A9D4MAR1"/>
<keyword evidence="1" id="KW-1015">Disulfide bond</keyword>
<comment type="caution">
    <text evidence="2">The sequence shown here is derived from an EMBL/GenBank/DDBJ whole genome shotgun (WGS) entry which is preliminary data.</text>
</comment>
<accession>A0A9D4MAR1</accession>